<reference evidence="1" key="1">
    <citation type="journal article" date="2018" name="DNA Res.">
        <title>Multiple hybrid de novo genome assembly of finger millet, an orphan allotetraploid crop.</title>
        <authorList>
            <person name="Hatakeyama M."/>
            <person name="Aluri S."/>
            <person name="Balachadran M.T."/>
            <person name="Sivarajan S.R."/>
            <person name="Patrignani A."/>
            <person name="Gruter S."/>
            <person name="Poveda L."/>
            <person name="Shimizu-Inatsugi R."/>
            <person name="Baeten J."/>
            <person name="Francoijs K.J."/>
            <person name="Nataraja K.N."/>
            <person name="Reddy Y.A.N."/>
            <person name="Phadnis S."/>
            <person name="Ravikumar R.L."/>
            <person name="Schlapbach R."/>
            <person name="Sreeman S.M."/>
            <person name="Shimizu K.K."/>
        </authorList>
    </citation>
    <scope>NUCLEOTIDE SEQUENCE</scope>
</reference>
<dbReference type="AlphaFoldDB" id="A0AAV5BUZ2"/>
<dbReference type="InterPro" id="IPR044514">
    <property type="entry name" value="VIN3-like"/>
</dbReference>
<reference evidence="1" key="2">
    <citation type="submission" date="2021-12" db="EMBL/GenBank/DDBJ databases">
        <title>Resequencing data analysis of finger millet.</title>
        <authorList>
            <person name="Hatakeyama M."/>
            <person name="Aluri S."/>
            <person name="Balachadran M.T."/>
            <person name="Sivarajan S.R."/>
            <person name="Poveda L."/>
            <person name="Shimizu-Inatsugi R."/>
            <person name="Schlapbach R."/>
            <person name="Sreeman S.M."/>
            <person name="Shimizu K.K."/>
        </authorList>
    </citation>
    <scope>NUCLEOTIDE SEQUENCE</scope>
</reference>
<keyword evidence="2" id="KW-1185">Reference proteome</keyword>
<name>A0AAV5BUZ2_ELECO</name>
<evidence type="ECO:0000313" key="2">
    <source>
        <dbReference type="Proteomes" id="UP001054889"/>
    </source>
</evidence>
<organism evidence="1 2">
    <name type="scientific">Eleusine coracana subsp. coracana</name>
    <dbReference type="NCBI Taxonomy" id="191504"/>
    <lineage>
        <taxon>Eukaryota</taxon>
        <taxon>Viridiplantae</taxon>
        <taxon>Streptophyta</taxon>
        <taxon>Embryophyta</taxon>
        <taxon>Tracheophyta</taxon>
        <taxon>Spermatophyta</taxon>
        <taxon>Magnoliopsida</taxon>
        <taxon>Liliopsida</taxon>
        <taxon>Poales</taxon>
        <taxon>Poaceae</taxon>
        <taxon>PACMAD clade</taxon>
        <taxon>Chloridoideae</taxon>
        <taxon>Cynodonteae</taxon>
        <taxon>Eleusininae</taxon>
        <taxon>Eleusine</taxon>
    </lineage>
</organism>
<dbReference type="GO" id="GO:0040029">
    <property type="term" value="P:epigenetic regulation of gene expression"/>
    <property type="evidence" value="ECO:0007669"/>
    <property type="project" value="InterPro"/>
</dbReference>
<proteinExistence type="predicted"/>
<gene>
    <name evidence="1" type="primary">ga06482</name>
    <name evidence="1" type="ORF">PR202_ga06482</name>
</gene>
<protein>
    <submittedName>
        <fullName evidence="1">Uncharacterized protein</fullName>
    </submittedName>
</protein>
<dbReference type="PANTHER" id="PTHR46286:SF2">
    <property type="entry name" value="VIN3-LIKE PROTEIN 2"/>
    <property type="match status" value="1"/>
</dbReference>
<comment type="caution">
    <text evidence="1">The sequence shown here is derived from an EMBL/GenBank/DDBJ whole genome shotgun (WGS) entry which is preliminary data.</text>
</comment>
<sequence length="212" mass="23262">MELVVATSAAGHFRFVCMRLQVLALHRFCPREVRAAVFGGFTSFSGDVRVHGWCLIIGTVSTMLMGYGRSLGKLFWKKQLVIAKDARRLDVLCHRIFLSHKVLASTEKYLSLHEIVDTALKKLEAEVGPLSGAPNMGRGIVSRLVVGAEVQKLCAQAIDAMESMFCGASPVDSQMQRPAPSDFIKFESVTQTSATVFLDLEKCPVLAEQSLD</sequence>
<dbReference type="GO" id="GO:0010048">
    <property type="term" value="P:vernalization response"/>
    <property type="evidence" value="ECO:0007669"/>
    <property type="project" value="InterPro"/>
</dbReference>
<dbReference type="EMBL" id="BQKI01000003">
    <property type="protein sequence ID" value="GJM90224.1"/>
    <property type="molecule type" value="Genomic_DNA"/>
</dbReference>
<accession>A0AAV5BUZ2</accession>
<dbReference type="Proteomes" id="UP001054889">
    <property type="component" value="Unassembled WGS sequence"/>
</dbReference>
<dbReference type="PANTHER" id="PTHR46286">
    <property type="entry name" value="VIN3-LIKE PROTEIN 2-RELATED"/>
    <property type="match status" value="1"/>
</dbReference>
<evidence type="ECO:0000313" key="1">
    <source>
        <dbReference type="EMBL" id="GJM90224.1"/>
    </source>
</evidence>